<dbReference type="PANTHER" id="PTHR11118">
    <property type="entry name" value="RNA-SPLICING LIGASE RTCB HOMOLOG"/>
    <property type="match status" value="1"/>
</dbReference>
<evidence type="ECO:0000256" key="7">
    <source>
        <dbReference type="ARBA" id="ARBA00023134"/>
    </source>
</evidence>
<accession>A0ABS4TQL1</accession>
<dbReference type="PANTHER" id="PTHR11118:SF1">
    <property type="entry name" value="RNA-SPLICING LIGASE RTCB HOMOLOG"/>
    <property type="match status" value="1"/>
</dbReference>
<comment type="caution">
    <text evidence="10">The sequence shown here is derived from an EMBL/GenBank/DDBJ whole genome shotgun (WGS) entry which is preliminary data.</text>
</comment>
<keyword evidence="7" id="KW-0342">GTP-binding</keyword>
<dbReference type="EC" id="6.5.1.8" evidence="2"/>
<dbReference type="RefSeq" id="WP_209643736.1">
    <property type="nucleotide sequence ID" value="NZ_JAGINW010000001.1"/>
</dbReference>
<evidence type="ECO:0000256" key="1">
    <source>
        <dbReference type="ARBA" id="ARBA00001936"/>
    </source>
</evidence>
<keyword evidence="6" id="KW-0692">RNA repair</keyword>
<evidence type="ECO:0000256" key="9">
    <source>
        <dbReference type="ARBA" id="ARBA00047746"/>
    </source>
</evidence>
<dbReference type="InterPro" id="IPR036025">
    <property type="entry name" value="RtcB-like_sf"/>
</dbReference>
<keyword evidence="5" id="KW-0547">Nucleotide-binding</keyword>
<proteinExistence type="predicted"/>
<dbReference type="NCBIfam" id="NF007153">
    <property type="entry name" value="PRK09588.1"/>
    <property type="match status" value="1"/>
</dbReference>
<keyword evidence="3" id="KW-0436">Ligase</keyword>
<evidence type="ECO:0000256" key="6">
    <source>
        <dbReference type="ARBA" id="ARBA00022800"/>
    </source>
</evidence>
<comment type="catalytic activity">
    <reaction evidence="9">
        <text>a 3'-end 3'-phospho-ribonucleotide-RNA + a 5'-end dephospho-ribonucleoside-RNA + GTP = a ribonucleotidyl-ribonucleotide-RNA + GMP + diphosphate</text>
        <dbReference type="Rhea" id="RHEA:68076"/>
        <dbReference type="Rhea" id="RHEA-COMP:10463"/>
        <dbReference type="Rhea" id="RHEA-COMP:13936"/>
        <dbReference type="Rhea" id="RHEA-COMP:17355"/>
        <dbReference type="ChEBI" id="CHEBI:33019"/>
        <dbReference type="ChEBI" id="CHEBI:37565"/>
        <dbReference type="ChEBI" id="CHEBI:58115"/>
        <dbReference type="ChEBI" id="CHEBI:83062"/>
        <dbReference type="ChEBI" id="CHEBI:138284"/>
        <dbReference type="ChEBI" id="CHEBI:173118"/>
        <dbReference type="EC" id="6.5.1.8"/>
    </reaction>
</comment>
<keyword evidence="11" id="KW-1185">Reference proteome</keyword>
<evidence type="ECO:0000256" key="8">
    <source>
        <dbReference type="ARBA" id="ARBA00023211"/>
    </source>
</evidence>
<dbReference type="Proteomes" id="UP001519332">
    <property type="component" value="Unassembled WGS sequence"/>
</dbReference>
<dbReference type="Gene3D" id="3.90.1860.10">
    <property type="entry name" value="tRNA-splicing ligase RtcB"/>
    <property type="match status" value="2"/>
</dbReference>
<dbReference type="EMBL" id="JAGINW010000001">
    <property type="protein sequence ID" value="MBP2326698.1"/>
    <property type="molecule type" value="Genomic_DNA"/>
</dbReference>
<sequence length="381" mass="40554">MKRASLSPQHSPPQSTVAVFASPTSWIESDAVAQCHQVAKLDGMIHVAAMPDLHPGKGAPIGAAMASSVLYPFLVGSDIGCGIAVFPIRLKRAVPARLAPRFPDLDRAPEPDDPAWAVVDGDVPTGHLEGLGTVGRGNHFVELARIDTVFSPDHVSRLGLAAGDLVLIVHSGSRGLGERILRAHTEIHGAGPAPDPAAYLTMHDDAVRWGSLNRRLMAARVAHALGTEPTEPIVDECHNLVEIRDGVYLHRKGAAPGDGRDVLIAGTRGTPSYLVAAHAGPEANHSVAHGAGRKMSRADALRRGRVKHTVEQLRSTSVGSLVVCGDRQLLFEEAPTAYKRIEQVIADLVDHQLATPVATTVPLVTYKTADIGYSRRKRGRS</sequence>
<reference evidence="10 11" key="1">
    <citation type="submission" date="2021-03" db="EMBL/GenBank/DDBJ databases">
        <title>Sequencing the genomes of 1000 actinobacteria strains.</title>
        <authorList>
            <person name="Klenk H.-P."/>
        </authorList>
    </citation>
    <scope>NUCLEOTIDE SEQUENCE [LARGE SCALE GENOMIC DNA]</scope>
    <source>
        <strain evidence="10 11">DSM 46670</strain>
    </source>
</reference>
<evidence type="ECO:0000313" key="10">
    <source>
        <dbReference type="EMBL" id="MBP2326698.1"/>
    </source>
</evidence>
<evidence type="ECO:0000256" key="3">
    <source>
        <dbReference type="ARBA" id="ARBA00022598"/>
    </source>
</evidence>
<evidence type="ECO:0000313" key="11">
    <source>
        <dbReference type="Proteomes" id="UP001519332"/>
    </source>
</evidence>
<evidence type="ECO:0000256" key="5">
    <source>
        <dbReference type="ARBA" id="ARBA00022741"/>
    </source>
</evidence>
<evidence type="ECO:0000256" key="2">
    <source>
        <dbReference type="ARBA" id="ARBA00012726"/>
    </source>
</evidence>
<gene>
    <name evidence="10" type="ORF">JOF56_007083</name>
</gene>
<comment type="cofactor">
    <cofactor evidence="1">
        <name>Mn(2+)</name>
        <dbReference type="ChEBI" id="CHEBI:29035"/>
    </cofactor>
</comment>
<dbReference type="InterPro" id="IPR001233">
    <property type="entry name" value="RtcB"/>
</dbReference>
<dbReference type="NCBIfam" id="TIGR03073">
    <property type="entry name" value="release_rtcB"/>
    <property type="match status" value="1"/>
</dbReference>
<dbReference type="SUPFAM" id="SSF103365">
    <property type="entry name" value="Hypothetical protein PH1602"/>
    <property type="match status" value="1"/>
</dbReference>
<organism evidence="10 11">
    <name type="scientific">Kibdelosporangium banguiense</name>
    <dbReference type="NCBI Taxonomy" id="1365924"/>
    <lineage>
        <taxon>Bacteria</taxon>
        <taxon>Bacillati</taxon>
        <taxon>Actinomycetota</taxon>
        <taxon>Actinomycetes</taxon>
        <taxon>Pseudonocardiales</taxon>
        <taxon>Pseudonocardiaceae</taxon>
        <taxon>Kibdelosporangium</taxon>
    </lineage>
</organism>
<evidence type="ECO:0000256" key="4">
    <source>
        <dbReference type="ARBA" id="ARBA00022723"/>
    </source>
</evidence>
<name>A0ABS4TQL1_9PSEU</name>
<dbReference type="InterPro" id="IPR017510">
    <property type="entry name" value="RtcB2"/>
</dbReference>
<keyword evidence="4" id="KW-0479">Metal-binding</keyword>
<keyword evidence="8" id="KW-0464">Manganese</keyword>
<protein>
    <recommendedName>
        <fullName evidence="2">3'-phosphate/5'-hydroxy nucleic acid ligase</fullName>
        <ecNumber evidence="2">6.5.1.8</ecNumber>
    </recommendedName>
</protein>
<dbReference type="Pfam" id="PF01139">
    <property type="entry name" value="RtcB"/>
    <property type="match status" value="2"/>
</dbReference>